<protein>
    <recommendedName>
        <fullName evidence="4">CHY-type domain-containing protein</fullName>
    </recommendedName>
</protein>
<evidence type="ECO:0000256" key="1">
    <source>
        <dbReference type="ARBA" id="ARBA00022723"/>
    </source>
</evidence>
<dbReference type="RefSeq" id="WP_121522429.1">
    <property type="nucleotide sequence ID" value="NZ_RCHR01000003.1"/>
</dbReference>
<name>A0A498D586_9BACI</name>
<dbReference type="GO" id="GO:0045041">
    <property type="term" value="P:protein import into mitochondrial intermembrane space"/>
    <property type="evidence" value="ECO:0007669"/>
    <property type="project" value="TreeGrafter"/>
</dbReference>
<gene>
    <name evidence="5" type="ORF">D8M04_08115</name>
</gene>
<dbReference type="InterPro" id="IPR052604">
    <property type="entry name" value="Mito_Tim_assembly_helper"/>
</dbReference>
<reference evidence="5 6" key="1">
    <citation type="submission" date="2018-10" db="EMBL/GenBank/DDBJ databases">
        <title>Oceanobacillus sp. YLB-02 draft genome.</title>
        <authorList>
            <person name="Yu L."/>
        </authorList>
    </citation>
    <scope>NUCLEOTIDE SEQUENCE [LARGE SCALE GENOMIC DNA]</scope>
    <source>
        <strain evidence="5 6">YLB-02</strain>
    </source>
</reference>
<evidence type="ECO:0000313" key="5">
    <source>
        <dbReference type="EMBL" id="RLL44839.1"/>
    </source>
</evidence>
<dbReference type="OrthoDB" id="882119at2"/>
<evidence type="ECO:0000259" key="4">
    <source>
        <dbReference type="PROSITE" id="PS51266"/>
    </source>
</evidence>
<evidence type="ECO:0000313" key="6">
    <source>
        <dbReference type="Proteomes" id="UP000270219"/>
    </source>
</evidence>
<accession>A0A498D586</accession>
<evidence type="ECO:0000256" key="3">
    <source>
        <dbReference type="ARBA" id="ARBA00022833"/>
    </source>
</evidence>
<comment type="caution">
    <text evidence="5">The sequence shown here is derived from an EMBL/GenBank/DDBJ whole genome shotgun (WGS) entry which is preliminary data.</text>
</comment>
<organism evidence="5 6">
    <name type="scientific">Oceanobacillus piezotolerans</name>
    <dbReference type="NCBI Taxonomy" id="2448030"/>
    <lineage>
        <taxon>Bacteria</taxon>
        <taxon>Bacillati</taxon>
        <taxon>Bacillota</taxon>
        <taxon>Bacilli</taxon>
        <taxon>Bacillales</taxon>
        <taxon>Bacillaceae</taxon>
        <taxon>Oceanobacillus</taxon>
    </lineage>
</organism>
<dbReference type="InterPro" id="IPR008913">
    <property type="entry name" value="Znf_CHY"/>
</dbReference>
<dbReference type="Proteomes" id="UP000270219">
    <property type="component" value="Unassembled WGS sequence"/>
</dbReference>
<dbReference type="PANTHER" id="PTHR28082:SF1">
    <property type="entry name" value="HELPER OF TIM PROTEIN 13"/>
    <property type="match status" value="1"/>
</dbReference>
<dbReference type="InterPro" id="IPR037274">
    <property type="entry name" value="Znf_CHY_sf"/>
</dbReference>
<dbReference type="AlphaFoldDB" id="A0A498D586"/>
<dbReference type="PANTHER" id="PTHR28082">
    <property type="entry name" value="ZINC FINGER PROTEIN"/>
    <property type="match status" value="1"/>
</dbReference>
<dbReference type="Pfam" id="PF05495">
    <property type="entry name" value="zf-CHY"/>
    <property type="match status" value="1"/>
</dbReference>
<keyword evidence="3" id="KW-0862">Zinc</keyword>
<evidence type="ECO:0000256" key="2">
    <source>
        <dbReference type="ARBA" id="ARBA00022771"/>
    </source>
</evidence>
<dbReference type="PROSITE" id="PS51266">
    <property type="entry name" value="ZF_CHY"/>
    <property type="match status" value="1"/>
</dbReference>
<sequence>MKIYGFPVDSQGRCKHYHGVMDTISIKFKCCGKFYPCYKCHDETTEHIRQAWGENEFQEKAIFCGVCQTELTIHEYLSGDKCSKCQTVFNPNCSKHYSYYFKVE</sequence>
<dbReference type="InterPro" id="IPR016694">
    <property type="entry name" value="UCP017292"/>
</dbReference>
<keyword evidence="1" id="KW-0479">Metal-binding</keyword>
<dbReference type="PIRSF" id="PIRSF017292">
    <property type="entry name" value="UCP017292_Znf_CHY"/>
    <property type="match status" value="1"/>
</dbReference>
<keyword evidence="6" id="KW-1185">Reference proteome</keyword>
<dbReference type="SUPFAM" id="SSF161219">
    <property type="entry name" value="CHY zinc finger-like"/>
    <property type="match status" value="1"/>
</dbReference>
<keyword evidence="2" id="KW-0863">Zinc-finger</keyword>
<dbReference type="EMBL" id="RCHR01000003">
    <property type="protein sequence ID" value="RLL44839.1"/>
    <property type="molecule type" value="Genomic_DNA"/>
</dbReference>
<dbReference type="GO" id="GO:0008270">
    <property type="term" value="F:zinc ion binding"/>
    <property type="evidence" value="ECO:0007669"/>
    <property type="project" value="UniProtKB-KW"/>
</dbReference>
<proteinExistence type="predicted"/>
<feature type="domain" description="CHY-type" evidence="4">
    <location>
        <begin position="7"/>
        <end position="87"/>
    </location>
</feature>